<dbReference type="AlphaFoldDB" id="A0A5C3NC29"/>
<evidence type="ECO:0000256" key="1">
    <source>
        <dbReference type="SAM" id="MobiDB-lite"/>
    </source>
</evidence>
<name>A0A5C3NC29_9AGAM</name>
<evidence type="ECO:0000313" key="2">
    <source>
        <dbReference type="EMBL" id="TFK53558.1"/>
    </source>
</evidence>
<dbReference type="EMBL" id="ML213507">
    <property type="protein sequence ID" value="TFK53558.1"/>
    <property type="molecule type" value="Genomic_DNA"/>
</dbReference>
<organism evidence="2 3">
    <name type="scientific">Heliocybe sulcata</name>
    <dbReference type="NCBI Taxonomy" id="5364"/>
    <lineage>
        <taxon>Eukaryota</taxon>
        <taxon>Fungi</taxon>
        <taxon>Dikarya</taxon>
        <taxon>Basidiomycota</taxon>
        <taxon>Agaricomycotina</taxon>
        <taxon>Agaricomycetes</taxon>
        <taxon>Gloeophyllales</taxon>
        <taxon>Gloeophyllaceae</taxon>
        <taxon>Heliocybe</taxon>
    </lineage>
</organism>
<reference evidence="2 3" key="1">
    <citation type="journal article" date="2019" name="Nat. Ecol. Evol.">
        <title>Megaphylogeny resolves global patterns of mushroom evolution.</title>
        <authorList>
            <person name="Varga T."/>
            <person name="Krizsan K."/>
            <person name="Foldi C."/>
            <person name="Dima B."/>
            <person name="Sanchez-Garcia M."/>
            <person name="Sanchez-Ramirez S."/>
            <person name="Szollosi G.J."/>
            <person name="Szarkandi J.G."/>
            <person name="Papp V."/>
            <person name="Albert L."/>
            <person name="Andreopoulos W."/>
            <person name="Angelini C."/>
            <person name="Antonin V."/>
            <person name="Barry K.W."/>
            <person name="Bougher N.L."/>
            <person name="Buchanan P."/>
            <person name="Buyck B."/>
            <person name="Bense V."/>
            <person name="Catcheside P."/>
            <person name="Chovatia M."/>
            <person name="Cooper J."/>
            <person name="Damon W."/>
            <person name="Desjardin D."/>
            <person name="Finy P."/>
            <person name="Geml J."/>
            <person name="Haridas S."/>
            <person name="Hughes K."/>
            <person name="Justo A."/>
            <person name="Karasinski D."/>
            <person name="Kautmanova I."/>
            <person name="Kiss B."/>
            <person name="Kocsube S."/>
            <person name="Kotiranta H."/>
            <person name="LaButti K.M."/>
            <person name="Lechner B.E."/>
            <person name="Liimatainen K."/>
            <person name="Lipzen A."/>
            <person name="Lukacs Z."/>
            <person name="Mihaltcheva S."/>
            <person name="Morgado L.N."/>
            <person name="Niskanen T."/>
            <person name="Noordeloos M.E."/>
            <person name="Ohm R.A."/>
            <person name="Ortiz-Santana B."/>
            <person name="Ovrebo C."/>
            <person name="Racz N."/>
            <person name="Riley R."/>
            <person name="Savchenko A."/>
            <person name="Shiryaev A."/>
            <person name="Soop K."/>
            <person name="Spirin V."/>
            <person name="Szebenyi C."/>
            <person name="Tomsovsky M."/>
            <person name="Tulloss R.E."/>
            <person name="Uehling J."/>
            <person name="Grigoriev I.V."/>
            <person name="Vagvolgyi C."/>
            <person name="Papp T."/>
            <person name="Martin F.M."/>
            <person name="Miettinen O."/>
            <person name="Hibbett D.S."/>
            <person name="Nagy L.G."/>
        </authorList>
    </citation>
    <scope>NUCLEOTIDE SEQUENCE [LARGE SCALE GENOMIC DNA]</scope>
    <source>
        <strain evidence="2 3">OMC1185</strain>
    </source>
</reference>
<gene>
    <name evidence="2" type="ORF">OE88DRAFT_1257863</name>
</gene>
<feature type="region of interest" description="Disordered" evidence="1">
    <location>
        <begin position="132"/>
        <end position="157"/>
    </location>
</feature>
<keyword evidence="3" id="KW-1185">Reference proteome</keyword>
<accession>A0A5C3NC29</accession>
<evidence type="ECO:0000313" key="3">
    <source>
        <dbReference type="Proteomes" id="UP000305948"/>
    </source>
</evidence>
<proteinExistence type="predicted"/>
<feature type="compositionally biased region" description="Low complexity" evidence="1">
    <location>
        <begin position="140"/>
        <end position="157"/>
    </location>
</feature>
<dbReference type="Proteomes" id="UP000305948">
    <property type="component" value="Unassembled WGS sequence"/>
</dbReference>
<protein>
    <submittedName>
        <fullName evidence="2">Uncharacterized protein</fullName>
    </submittedName>
</protein>
<sequence>MHDCVWQRACSARCSRVTLQGWHHNRNYICLWTLPRCHFRIPLLVPDNDLPLSQDLRDSLCIGLSCLLKSGLRHTRGSTIPRDGQVIRNSGCGLIIPRYRGAVQLAWPIIPGINYRDPDVLGNLNKINDPSVAGKRRKSSAVSGPGGSSVAVGPITL</sequence>